<protein>
    <submittedName>
        <fullName evidence="2">Xaa-Pro aminopeptidase</fullName>
    </submittedName>
</protein>
<dbReference type="OrthoDB" id="9806388at2"/>
<dbReference type="CDD" id="cd01066">
    <property type="entry name" value="APP_MetAP"/>
    <property type="match status" value="1"/>
</dbReference>
<dbReference type="RefSeq" id="WP_110376887.1">
    <property type="nucleotide sequence ID" value="NZ_JAHBRY010000003.1"/>
</dbReference>
<keyword evidence="2" id="KW-0645">Protease</keyword>
<sequence>MITDHSRGRDADASQLAGLLRQKVFDEARDLDAIVTADPDHVGYLTGYRSMAHDMSRHYAVAAVATRDGATLVLGAADAPPALEVLGDPACLFRYGTFFVETRGRSGIALCRDSVPSFGEALAAALHGLAPGLRLGVDRTGHAWRTLPVDESCPDARPALIAARRTKLPGEIARIRKAAMLLEEGVEAAFALAKAGVSECEIAAVVTQAIVAGGGVPRAIAVTSGPRSGLVDAFPSSRLLERGDLLRLDLDCTYDGYWADVARTGVIENASPLQRQRFDATAAGLEAERAALGPGTRACDLFAIAVGATRRAGLPAYRRQHCGHAIGIEANEQPRLAPGDETALEAGMVLCIETPFYEQDWGGLMSEDMVEITASGFAPITTLPADLRTCGGC</sequence>
<dbReference type="GO" id="GO:0004177">
    <property type="term" value="F:aminopeptidase activity"/>
    <property type="evidence" value="ECO:0007669"/>
    <property type="project" value="UniProtKB-KW"/>
</dbReference>
<dbReference type="Pfam" id="PF00557">
    <property type="entry name" value="Peptidase_M24"/>
    <property type="match status" value="1"/>
</dbReference>
<keyword evidence="2" id="KW-0031">Aminopeptidase</keyword>
<dbReference type="PANTHER" id="PTHR46112:SF3">
    <property type="entry name" value="AMINOPEPTIDASE YPDF"/>
    <property type="match status" value="1"/>
</dbReference>
<dbReference type="InterPro" id="IPR036005">
    <property type="entry name" value="Creatinase/aminopeptidase-like"/>
</dbReference>
<dbReference type="InterPro" id="IPR000994">
    <property type="entry name" value="Pept_M24"/>
</dbReference>
<name>A0A2V3U122_9HYPH</name>
<dbReference type="Gene3D" id="3.90.230.10">
    <property type="entry name" value="Creatinase/methionine aminopeptidase superfamily"/>
    <property type="match status" value="1"/>
</dbReference>
<evidence type="ECO:0000313" key="2">
    <source>
        <dbReference type="EMBL" id="PXW55299.1"/>
    </source>
</evidence>
<dbReference type="InterPro" id="IPR050659">
    <property type="entry name" value="Peptidase_M24B"/>
</dbReference>
<feature type="domain" description="Peptidase M24" evidence="1">
    <location>
        <begin position="174"/>
        <end position="374"/>
    </location>
</feature>
<organism evidence="2 3">
    <name type="scientific">Chelatococcus asaccharovorans</name>
    <dbReference type="NCBI Taxonomy" id="28210"/>
    <lineage>
        <taxon>Bacteria</taxon>
        <taxon>Pseudomonadati</taxon>
        <taxon>Pseudomonadota</taxon>
        <taxon>Alphaproteobacteria</taxon>
        <taxon>Hyphomicrobiales</taxon>
        <taxon>Chelatococcaceae</taxon>
        <taxon>Chelatococcus</taxon>
    </lineage>
</organism>
<dbReference type="InterPro" id="IPR029149">
    <property type="entry name" value="Creatin/AminoP/Spt16_N"/>
</dbReference>
<dbReference type="SUPFAM" id="SSF53092">
    <property type="entry name" value="Creatinase/prolidase N-terminal domain"/>
    <property type="match status" value="1"/>
</dbReference>
<accession>A0A2V3U122</accession>
<dbReference type="SUPFAM" id="SSF55920">
    <property type="entry name" value="Creatinase/aminopeptidase"/>
    <property type="match status" value="1"/>
</dbReference>
<evidence type="ECO:0000259" key="1">
    <source>
        <dbReference type="Pfam" id="PF00557"/>
    </source>
</evidence>
<dbReference type="EMBL" id="QJJK01000010">
    <property type="protein sequence ID" value="PXW55299.1"/>
    <property type="molecule type" value="Genomic_DNA"/>
</dbReference>
<dbReference type="PANTHER" id="PTHR46112">
    <property type="entry name" value="AMINOPEPTIDASE"/>
    <property type="match status" value="1"/>
</dbReference>
<keyword evidence="3" id="KW-1185">Reference proteome</keyword>
<dbReference type="Proteomes" id="UP000248021">
    <property type="component" value="Unassembled WGS sequence"/>
</dbReference>
<evidence type="ECO:0000313" key="3">
    <source>
        <dbReference type="Proteomes" id="UP000248021"/>
    </source>
</evidence>
<proteinExistence type="predicted"/>
<gene>
    <name evidence="2" type="ORF">C7450_110238</name>
</gene>
<keyword evidence="2" id="KW-0378">Hydrolase</keyword>
<dbReference type="Gene3D" id="3.40.350.10">
    <property type="entry name" value="Creatinase/prolidase N-terminal domain"/>
    <property type="match status" value="1"/>
</dbReference>
<reference evidence="2 3" key="1">
    <citation type="submission" date="2018-05" db="EMBL/GenBank/DDBJ databases">
        <title>Genomic Encyclopedia of Type Strains, Phase IV (KMG-IV): sequencing the most valuable type-strain genomes for metagenomic binning, comparative biology and taxonomic classification.</title>
        <authorList>
            <person name="Goeker M."/>
        </authorList>
    </citation>
    <scope>NUCLEOTIDE SEQUENCE [LARGE SCALE GENOMIC DNA]</scope>
    <source>
        <strain evidence="2 3">DSM 6462</strain>
    </source>
</reference>
<dbReference type="AlphaFoldDB" id="A0A2V3U122"/>
<comment type="caution">
    <text evidence="2">The sequence shown here is derived from an EMBL/GenBank/DDBJ whole genome shotgun (WGS) entry which is preliminary data.</text>
</comment>